<name>K6VUW3_9ACTN</name>
<evidence type="ECO:0000256" key="1">
    <source>
        <dbReference type="SAM" id="MobiDB-lite"/>
    </source>
</evidence>
<dbReference type="AlphaFoldDB" id="K6VUW3"/>
<dbReference type="eggNOG" id="ENOG50332CR">
    <property type="taxonomic scope" value="Bacteria"/>
</dbReference>
<dbReference type="EMBL" id="BAHC01000115">
    <property type="protein sequence ID" value="GAB90690.1"/>
    <property type="molecule type" value="Genomic_DNA"/>
</dbReference>
<feature type="transmembrane region" description="Helical" evidence="2">
    <location>
        <begin position="87"/>
        <end position="106"/>
    </location>
</feature>
<evidence type="ECO:0000313" key="4">
    <source>
        <dbReference type="Proteomes" id="UP000008363"/>
    </source>
</evidence>
<evidence type="ECO:0000256" key="2">
    <source>
        <dbReference type="SAM" id="Phobius"/>
    </source>
</evidence>
<gene>
    <name evidence="3" type="ORF">GORHZ_115_00440</name>
</gene>
<evidence type="ECO:0008006" key="5">
    <source>
        <dbReference type="Google" id="ProtNLM"/>
    </source>
</evidence>
<reference evidence="3 4" key="1">
    <citation type="submission" date="2012-08" db="EMBL/GenBank/DDBJ databases">
        <title>Whole genome shotgun sequence of Gordonia rhizosphera NBRC 16068.</title>
        <authorList>
            <person name="Takarada H."/>
            <person name="Isaki S."/>
            <person name="Hosoyama A."/>
            <person name="Tsuchikane K."/>
            <person name="Katsumata H."/>
            <person name="Baba S."/>
            <person name="Ohji S."/>
            <person name="Yamazaki S."/>
            <person name="Fujita N."/>
        </authorList>
    </citation>
    <scope>NUCLEOTIDE SEQUENCE [LARGE SCALE GENOMIC DNA]</scope>
    <source>
        <strain evidence="3 4">NBRC 16068</strain>
    </source>
</reference>
<keyword evidence="2" id="KW-0812">Transmembrane</keyword>
<dbReference type="RefSeq" id="WP_006333718.1">
    <property type="nucleotide sequence ID" value="NZ_BAHC01000115.1"/>
</dbReference>
<dbReference type="Proteomes" id="UP000008363">
    <property type="component" value="Unassembled WGS sequence"/>
</dbReference>
<keyword evidence="2" id="KW-1133">Transmembrane helix</keyword>
<organism evidence="3 4">
    <name type="scientific">Gordonia rhizosphera NBRC 16068</name>
    <dbReference type="NCBI Taxonomy" id="1108045"/>
    <lineage>
        <taxon>Bacteria</taxon>
        <taxon>Bacillati</taxon>
        <taxon>Actinomycetota</taxon>
        <taxon>Actinomycetes</taxon>
        <taxon>Mycobacteriales</taxon>
        <taxon>Gordoniaceae</taxon>
        <taxon>Gordonia</taxon>
    </lineage>
</organism>
<accession>K6VUW3</accession>
<evidence type="ECO:0000313" key="3">
    <source>
        <dbReference type="EMBL" id="GAB90690.1"/>
    </source>
</evidence>
<dbReference type="Pfam" id="PF09579">
    <property type="entry name" value="Spore_YtfJ"/>
    <property type="match status" value="1"/>
</dbReference>
<proteinExistence type="predicted"/>
<comment type="caution">
    <text evidence="3">The sequence shown here is derived from an EMBL/GenBank/DDBJ whole genome shotgun (WGS) entry which is preliminary data.</text>
</comment>
<dbReference type="OrthoDB" id="3830295at2"/>
<keyword evidence="2" id="KW-0472">Membrane</keyword>
<protein>
    <recommendedName>
        <fullName evidence="5">Sporulation protein YtfJ</fullName>
    </recommendedName>
</protein>
<keyword evidence="4" id="KW-1185">Reference proteome</keyword>
<feature type="region of interest" description="Disordered" evidence="1">
    <location>
        <begin position="39"/>
        <end position="60"/>
    </location>
</feature>
<sequence length="113" mass="11451">MNVEELYAAAKDTMTVKRVYAEPIERDGLTLIPAAAVAGGAGSGSGHDKDGGEGSGGGFGTGAKPAGMYIIKDGQVRWQPAVDANRVITVAGVIVVTALIVGARLARLIRDSG</sequence>
<dbReference type="STRING" id="1108045.GORHZ_115_00440"/>
<dbReference type="InterPro" id="IPR014229">
    <property type="entry name" value="Spore_YtfJ"/>
</dbReference>